<dbReference type="InterPro" id="IPR029063">
    <property type="entry name" value="SAM-dependent_MTases_sf"/>
</dbReference>
<dbReference type="InterPro" id="IPR007848">
    <property type="entry name" value="Small_mtfrase_dom"/>
</dbReference>
<gene>
    <name evidence="1" type="ORF">D8771_09925</name>
</gene>
<dbReference type="InterPro" id="IPR004557">
    <property type="entry name" value="PrmC-related"/>
</dbReference>
<dbReference type="Proteomes" id="UP000298111">
    <property type="component" value="Unassembled WGS sequence"/>
</dbReference>
<dbReference type="GO" id="GO:0032259">
    <property type="term" value="P:methylation"/>
    <property type="evidence" value="ECO:0007669"/>
    <property type="project" value="UniProtKB-KW"/>
</dbReference>
<comment type="caution">
    <text evidence="1">The sequence shown here is derived from an EMBL/GenBank/DDBJ whole genome shotgun (WGS) entry which is preliminary data.</text>
</comment>
<proteinExistence type="predicted"/>
<organism evidence="1 2">
    <name type="scientific">Streptomyces albus</name>
    <dbReference type="NCBI Taxonomy" id="1888"/>
    <lineage>
        <taxon>Bacteria</taxon>
        <taxon>Bacillati</taxon>
        <taxon>Actinomycetota</taxon>
        <taxon>Actinomycetes</taxon>
        <taxon>Kitasatosporales</taxon>
        <taxon>Streptomycetaceae</taxon>
        <taxon>Streptomyces</taxon>
    </lineage>
</organism>
<dbReference type="PANTHER" id="PTHR45875">
    <property type="entry name" value="METHYLTRANSFERASE N6AMT1"/>
    <property type="match status" value="1"/>
</dbReference>
<dbReference type="GO" id="GO:0008757">
    <property type="term" value="F:S-adenosylmethionine-dependent methyltransferase activity"/>
    <property type="evidence" value="ECO:0007669"/>
    <property type="project" value="TreeGrafter"/>
</dbReference>
<dbReference type="InterPro" id="IPR052190">
    <property type="entry name" value="Euk-Arch_PrmC-MTase"/>
</dbReference>
<reference evidence="1 2" key="1">
    <citation type="submission" date="2018-10" db="EMBL/GenBank/DDBJ databases">
        <title>Isolation of pseudouridimycin from Streptomyces albus DSM 40763.</title>
        <authorList>
            <person name="Rosenqvist P."/>
            <person name="Metsae-Ketelae M."/>
            <person name="Virta P."/>
        </authorList>
    </citation>
    <scope>NUCLEOTIDE SEQUENCE [LARGE SCALE GENOMIC DNA]</scope>
    <source>
        <strain evidence="1 2">DSM 40763</strain>
    </source>
</reference>
<evidence type="ECO:0000313" key="2">
    <source>
        <dbReference type="Proteomes" id="UP000298111"/>
    </source>
</evidence>
<protein>
    <submittedName>
        <fullName evidence="1">Methyltransferase domain-containing protein</fullName>
    </submittedName>
</protein>
<dbReference type="AlphaFoldDB" id="A0A6C1C9B0"/>
<dbReference type="SUPFAM" id="SSF53335">
    <property type="entry name" value="S-adenosyl-L-methionine-dependent methyltransferases"/>
    <property type="match status" value="1"/>
</dbReference>
<dbReference type="RefSeq" id="WP_016470767.1">
    <property type="nucleotide sequence ID" value="NZ_JBEYIT010000014.1"/>
</dbReference>
<dbReference type="EMBL" id="RCIY01000044">
    <property type="protein sequence ID" value="TGG85488.1"/>
    <property type="molecule type" value="Genomic_DNA"/>
</dbReference>
<dbReference type="Gene3D" id="3.40.50.150">
    <property type="entry name" value="Vaccinia Virus protein VP39"/>
    <property type="match status" value="1"/>
</dbReference>
<sequence>MWLLRPPGVYAPQGDSELLLEALAEATVPRGARMLDVCTGTGVVALAGARLGAREVHAVDISARAALAAAWNARLRGLPVRAHRGDFLEHAAGRFDVVTANPPYVPHSGSRHGAPRRSRAWNAGQDGRRYVDRLCEAAPRLLTRNGVLLMVHSALCGPDRTLELLRRAGLEAAVTARRIQPFGPVLRERAAWLEQQRLIAPGQRHEELVVIRADLVPPEERSDKRPGTLHARAGIRHGRRLSPGERPGAQPAED</sequence>
<dbReference type="NCBIfam" id="TIGR00537">
    <property type="entry name" value="hemK_rel_arch"/>
    <property type="match status" value="1"/>
</dbReference>
<accession>A0A6C1C9B0</accession>
<name>A0A6C1C9B0_9ACTN</name>
<keyword evidence="1" id="KW-0808">Transferase</keyword>
<dbReference type="Pfam" id="PF05175">
    <property type="entry name" value="MTS"/>
    <property type="match status" value="1"/>
</dbReference>
<evidence type="ECO:0000313" key="1">
    <source>
        <dbReference type="EMBL" id="TGG85488.1"/>
    </source>
</evidence>
<dbReference type="GO" id="GO:0008276">
    <property type="term" value="F:protein methyltransferase activity"/>
    <property type="evidence" value="ECO:0007669"/>
    <property type="project" value="TreeGrafter"/>
</dbReference>
<dbReference type="PANTHER" id="PTHR45875:SF1">
    <property type="entry name" value="METHYLTRANSFERASE N6AMT1"/>
    <property type="match status" value="1"/>
</dbReference>
<dbReference type="GO" id="GO:0035657">
    <property type="term" value="C:eRF1 methyltransferase complex"/>
    <property type="evidence" value="ECO:0007669"/>
    <property type="project" value="TreeGrafter"/>
</dbReference>
<dbReference type="CDD" id="cd02440">
    <property type="entry name" value="AdoMet_MTases"/>
    <property type="match status" value="1"/>
</dbReference>
<keyword evidence="1" id="KW-0489">Methyltransferase</keyword>